<dbReference type="RefSeq" id="WP_166661186.1">
    <property type="nucleotide sequence ID" value="NZ_BOMD01000090.1"/>
</dbReference>
<dbReference type="AlphaFoldDB" id="A0A4R6JT90"/>
<dbReference type="Pfam" id="PF00583">
    <property type="entry name" value="Acetyltransf_1"/>
    <property type="match status" value="1"/>
</dbReference>
<evidence type="ECO:0000313" key="4">
    <source>
        <dbReference type="EMBL" id="TDO39943.1"/>
    </source>
</evidence>
<evidence type="ECO:0000259" key="3">
    <source>
        <dbReference type="PROSITE" id="PS51186"/>
    </source>
</evidence>
<keyword evidence="1 4" id="KW-0808">Transferase</keyword>
<organism evidence="4 5">
    <name type="scientific">Paractinoplanes brasiliensis</name>
    <dbReference type="NCBI Taxonomy" id="52695"/>
    <lineage>
        <taxon>Bacteria</taxon>
        <taxon>Bacillati</taxon>
        <taxon>Actinomycetota</taxon>
        <taxon>Actinomycetes</taxon>
        <taxon>Micromonosporales</taxon>
        <taxon>Micromonosporaceae</taxon>
        <taxon>Paractinoplanes</taxon>
    </lineage>
</organism>
<evidence type="ECO:0000313" key="5">
    <source>
        <dbReference type="Proteomes" id="UP000294901"/>
    </source>
</evidence>
<dbReference type="InterPro" id="IPR000182">
    <property type="entry name" value="GNAT_dom"/>
</dbReference>
<dbReference type="PANTHER" id="PTHR43877">
    <property type="entry name" value="AMINOALKYLPHOSPHONATE N-ACETYLTRANSFERASE-RELATED-RELATED"/>
    <property type="match status" value="1"/>
</dbReference>
<dbReference type="PANTHER" id="PTHR43877:SF8">
    <property type="entry name" value="N-ACETYLGLUTAMATE SYNTHASE-RELATED"/>
    <property type="match status" value="1"/>
</dbReference>
<gene>
    <name evidence="4" type="ORF">C8E87_3650</name>
</gene>
<keyword evidence="2" id="KW-0012">Acyltransferase</keyword>
<evidence type="ECO:0000256" key="2">
    <source>
        <dbReference type="ARBA" id="ARBA00023315"/>
    </source>
</evidence>
<dbReference type="InterPro" id="IPR016181">
    <property type="entry name" value="Acyl_CoA_acyltransferase"/>
</dbReference>
<dbReference type="Gene3D" id="3.40.630.30">
    <property type="match status" value="1"/>
</dbReference>
<sequence length="325" mass="35786">MRVSAGPLQTPEIAYDIAAATAHHDCPDIPFQSRENYLKILDNPPPAVTFERHLGYLDGEPVGLLVLEFPQLDNLDVVWAELLVLPGHRRQGVGRALLDVAAERAAAHNRKHIQASTVDRHPDGRAFAEAAGAKPGLAEIRSRLDVTALDPTLLAGLRAEAEKHAAGYTLRSWLGVPPDDLIDGVAYLEGRLNADAPSGDLTLEPEKMDAARIRDGELARQKRGRLSYQTGALLGDRLAAWTWINVDLGHPSHAWQSTTIVDPGHRGHRLGLLVKLENLDFVHGHRPALEAIDTFNAAENTYMLKVNRAMGFRAVDDWIEWQKDL</sequence>
<dbReference type="CDD" id="cd04301">
    <property type="entry name" value="NAT_SF"/>
    <property type="match status" value="1"/>
</dbReference>
<dbReference type="Proteomes" id="UP000294901">
    <property type="component" value="Unassembled WGS sequence"/>
</dbReference>
<dbReference type="GO" id="GO:0016747">
    <property type="term" value="F:acyltransferase activity, transferring groups other than amino-acyl groups"/>
    <property type="evidence" value="ECO:0007669"/>
    <property type="project" value="InterPro"/>
</dbReference>
<accession>A0A4R6JT90</accession>
<dbReference type="EMBL" id="SNWR01000001">
    <property type="protein sequence ID" value="TDO39943.1"/>
    <property type="molecule type" value="Genomic_DNA"/>
</dbReference>
<dbReference type="SUPFAM" id="SSF55729">
    <property type="entry name" value="Acyl-CoA N-acyltransferases (Nat)"/>
    <property type="match status" value="2"/>
</dbReference>
<feature type="domain" description="N-acetyltransferase" evidence="3">
    <location>
        <begin position="1"/>
        <end position="160"/>
    </location>
</feature>
<evidence type="ECO:0000256" key="1">
    <source>
        <dbReference type="ARBA" id="ARBA00022679"/>
    </source>
</evidence>
<proteinExistence type="predicted"/>
<dbReference type="PROSITE" id="PS51186">
    <property type="entry name" value="GNAT"/>
    <property type="match status" value="1"/>
</dbReference>
<name>A0A4R6JT90_9ACTN</name>
<dbReference type="InterPro" id="IPR050832">
    <property type="entry name" value="Bact_Acetyltransf"/>
</dbReference>
<protein>
    <submittedName>
        <fullName evidence="4">Acetyltransferase (GNAT) family protein</fullName>
    </submittedName>
</protein>
<comment type="caution">
    <text evidence="4">The sequence shown here is derived from an EMBL/GenBank/DDBJ whole genome shotgun (WGS) entry which is preliminary data.</text>
</comment>
<reference evidence="4 5" key="1">
    <citation type="submission" date="2019-03" db="EMBL/GenBank/DDBJ databases">
        <title>Sequencing the genomes of 1000 actinobacteria strains.</title>
        <authorList>
            <person name="Klenk H.-P."/>
        </authorList>
    </citation>
    <scope>NUCLEOTIDE SEQUENCE [LARGE SCALE GENOMIC DNA]</scope>
    <source>
        <strain evidence="4 5">DSM 43805</strain>
    </source>
</reference>
<keyword evidence="5" id="KW-1185">Reference proteome</keyword>